<evidence type="ECO:0000256" key="5">
    <source>
        <dbReference type="ARBA" id="ARBA00022679"/>
    </source>
</evidence>
<keyword evidence="14" id="KW-1185">Reference proteome</keyword>
<evidence type="ECO:0000313" key="13">
    <source>
        <dbReference type="EMBL" id="ARI77560.1"/>
    </source>
</evidence>
<evidence type="ECO:0000313" key="14">
    <source>
        <dbReference type="Proteomes" id="UP000192527"/>
    </source>
</evidence>
<keyword evidence="5" id="KW-0808">Transferase</keyword>
<evidence type="ECO:0000256" key="7">
    <source>
        <dbReference type="ARBA" id="ARBA00022801"/>
    </source>
</evidence>
<sequence>MVEPFKHETLRQLNCFREHNNLIAGITTRQGGHSQKPFDTLNMGLHVPDHKETVLDNRGELANEVGIPLEQWTIGEQIHDTKIKTVTKGDCGKGAFSHTSALAGVDGLITNQPNVLLAAFYADCVPLFFCDPTNGWIGVAHAGWKGTVKGMASHMVRELVTQGCNLETIQMTIGPCISSRNYEVDQRVKDEIPEAHQNETVMEIGNNKYLLDLKKLNEKVAIEAGVQSSNVFASEYCTYEEDALFYSHRRDQGKTGRMLGFIGWKS</sequence>
<gene>
    <name evidence="13" type="ORF">HM131_12210</name>
</gene>
<comment type="catalytic activity">
    <reaction evidence="11">
        <text>S-methyl-5'-thioadenosine + phosphate = 5-(methylsulfanyl)-alpha-D-ribose 1-phosphate + adenine</text>
        <dbReference type="Rhea" id="RHEA:11852"/>
        <dbReference type="ChEBI" id="CHEBI:16708"/>
        <dbReference type="ChEBI" id="CHEBI:17509"/>
        <dbReference type="ChEBI" id="CHEBI:43474"/>
        <dbReference type="ChEBI" id="CHEBI:58533"/>
        <dbReference type="EC" id="2.4.2.28"/>
    </reaction>
    <physiologicalReaction direction="left-to-right" evidence="11">
        <dbReference type="Rhea" id="RHEA:11853"/>
    </physiologicalReaction>
</comment>
<dbReference type="CDD" id="cd16833">
    <property type="entry name" value="YfiH"/>
    <property type="match status" value="1"/>
</dbReference>
<comment type="catalytic activity">
    <reaction evidence="10">
        <text>adenosine + phosphate = alpha-D-ribose 1-phosphate + adenine</text>
        <dbReference type="Rhea" id="RHEA:27642"/>
        <dbReference type="ChEBI" id="CHEBI:16335"/>
        <dbReference type="ChEBI" id="CHEBI:16708"/>
        <dbReference type="ChEBI" id="CHEBI:43474"/>
        <dbReference type="ChEBI" id="CHEBI:57720"/>
        <dbReference type="EC" id="2.4.2.1"/>
    </reaction>
    <physiologicalReaction direction="left-to-right" evidence="10">
        <dbReference type="Rhea" id="RHEA:27643"/>
    </physiologicalReaction>
</comment>
<keyword evidence="7" id="KW-0378">Hydrolase</keyword>
<evidence type="ECO:0000256" key="12">
    <source>
        <dbReference type="RuleBase" id="RU361274"/>
    </source>
</evidence>
<dbReference type="SUPFAM" id="SSF64438">
    <property type="entry name" value="CNF1/YfiH-like putative cysteine hydrolases"/>
    <property type="match status" value="1"/>
</dbReference>
<evidence type="ECO:0000256" key="9">
    <source>
        <dbReference type="ARBA" id="ARBA00047989"/>
    </source>
</evidence>
<dbReference type="Pfam" id="PF02578">
    <property type="entry name" value="Cu-oxidase_4"/>
    <property type="match status" value="1"/>
</dbReference>
<dbReference type="InterPro" id="IPR038371">
    <property type="entry name" value="Cu_polyphenol_OxRdtase_sf"/>
</dbReference>
<dbReference type="Gene3D" id="3.60.140.10">
    <property type="entry name" value="CNF1/YfiH-like putative cysteine hydrolases"/>
    <property type="match status" value="1"/>
</dbReference>
<dbReference type="OrthoDB" id="4279at2"/>
<dbReference type="PANTHER" id="PTHR30616">
    <property type="entry name" value="UNCHARACTERIZED PROTEIN YFIH"/>
    <property type="match status" value="1"/>
</dbReference>
<dbReference type="RefSeq" id="WP_085030023.1">
    <property type="nucleotide sequence ID" value="NZ_CP020772.1"/>
</dbReference>
<dbReference type="NCBIfam" id="TIGR00726">
    <property type="entry name" value="peptidoglycan editing factor PgeF"/>
    <property type="match status" value="1"/>
</dbReference>
<dbReference type="AlphaFoldDB" id="A0A1W5ZWA4"/>
<evidence type="ECO:0000256" key="2">
    <source>
        <dbReference type="ARBA" id="ARBA00001947"/>
    </source>
</evidence>
<organism evidence="13 14">
    <name type="scientific">Halobacillus mangrovi</name>
    <dbReference type="NCBI Taxonomy" id="402384"/>
    <lineage>
        <taxon>Bacteria</taxon>
        <taxon>Bacillati</taxon>
        <taxon>Bacillota</taxon>
        <taxon>Bacilli</taxon>
        <taxon>Bacillales</taxon>
        <taxon>Bacillaceae</taxon>
        <taxon>Halobacillus</taxon>
    </lineage>
</organism>
<dbReference type="InterPro" id="IPR011324">
    <property type="entry name" value="Cytotoxic_necrot_fac-like_cat"/>
</dbReference>
<proteinExistence type="inferred from homology"/>
<comment type="catalytic activity">
    <reaction evidence="1">
        <text>inosine + phosphate = alpha-D-ribose 1-phosphate + hypoxanthine</text>
        <dbReference type="Rhea" id="RHEA:27646"/>
        <dbReference type="ChEBI" id="CHEBI:17368"/>
        <dbReference type="ChEBI" id="CHEBI:17596"/>
        <dbReference type="ChEBI" id="CHEBI:43474"/>
        <dbReference type="ChEBI" id="CHEBI:57720"/>
        <dbReference type="EC" id="2.4.2.1"/>
    </reaction>
    <physiologicalReaction direction="left-to-right" evidence="1">
        <dbReference type="Rhea" id="RHEA:27647"/>
    </physiologicalReaction>
</comment>
<name>A0A1W5ZWA4_9BACI</name>
<dbReference type="STRING" id="402384.HM131_12210"/>
<dbReference type="GO" id="GO:0017061">
    <property type="term" value="F:S-methyl-5-thioadenosine phosphorylase activity"/>
    <property type="evidence" value="ECO:0007669"/>
    <property type="project" value="UniProtKB-EC"/>
</dbReference>
<keyword evidence="6" id="KW-0479">Metal-binding</keyword>
<reference evidence="13 14" key="1">
    <citation type="submission" date="2017-04" db="EMBL/GenBank/DDBJ databases">
        <title>The whole genome sequencing and assembly of Halobacillus mangrovi strain.</title>
        <authorList>
            <person name="Lee S.-J."/>
            <person name="Park M.-K."/>
            <person name="Kim J.-Y."/>
            <person name="Lee Y.-J."/>
            <person name="Yi H."/>
            <person name="Bahn Y.-S."/>
            <person name="Kim J.F."/>
            <person name="Lee D.-W."/>
        </authorList>
    </citation>
    <scope>NUCLEOTIDE SEQUENCE [LARGE SCALE GENOMIC DNA]</scope>
    <source>
        <strain evidence="13 14">KTB 131</strain>
    </source>
</reference>
<dbReference type="GO" id="GO:0016787">
    <property type="term" value="F:hydrolase activity"/>
    <property type="evidence" value="ECO:0007669"/>
    <property type="project" value="UniProtKB-KW"/>
</dbReference>
<evidence type="ECO:0000256" key="8">
    <source>
        <dbReference type="ARBA" id="ARBA00022833"/>
    </source>
</evidence>
<evidence type="ECO:0000256" key="3">
    <source>
        <dbReference type="ARBA" id="ARBA00003215"/>
    </source>
</evidence>
<dbReference type="Proteomes" id="UP000192527">
    <property type="component" value="Chromosome"/>
</dbReference>
<evidence type="ECO:0000256" key="1">
    <source>
        <dbReference type="ARBA" id="ARBA00000553"/>
    </source>
</evidence>
<protein>
    <recommendedName>
        <fullName evidence="12">Purine nucleoside phosphorylase</fullName>
    </recommendedName>
</protein>
<evidence type="ECO:0000256" key="6">
    <source>
        <dbReference type="ARBA" id="ARBA00022723"/>
    </source>
</evidence>
<evidence type="ECO:0000256" key="4">
    <source>
        <dbReference type="ARBA" id="ARBA00007353"/>
    </source>
</evidence>
<accession>A0A1W5ZWA4</accession>
<comment type="similarity">
    <text evidence="4 12">Belongs to the purine nucleoside phosphorylase YfiH/LACC1 family.</text>
</comment>
<dbReference type="InterPro" id="IPR003730">
    <property type="entry name" value="Cu_polyphenol_OxRdtase"/>
</dbReference>
<evidence type="ECO:0000256" key="11">
    <source>
        <dbReference type="ARBA" id="ARBA00049893"/>
    </source>
</evidence>
<dbReference type="GO" id="GO:0005507">
    <property type="term" value="F:copper ion binding"/>
    <property type="evidence" value="ECO:0007669"/>
    <property type="project" value="TreeGrafter"/>
</dbReference>
<dbReference type="KEGG" id="hmn:HM131_12210"/>
<keyword evidence="8" id="KW-0862">Zinc</keyword>
<dbReference type="EMBL" id="CP020772">
    <property type="protein sequence ID" value="ARI77560.1"/>
    <property type="molecule type" value="Genomic_DNA"/>
</dbReference>
<dbReference type="PANTHER" id="PTHR30616:SF2">
    <property type="entry name" value="PURINE NUCLEOSIDE PHOSPHORYLASE LACC1"/>
    <property type="match status" value="1"/>
</dbReference>
<comment type="catalytic activity">
    <reaction evidence="9">
        <text>adenosine + H2O + H(+) = inosine + NH4(+)</text>
        <dbReference type="Rhea" id="RHEA:24408"/>
        <dbReference type="ChEBI" id="CHEBI:15377"/>
        <dbReference type="ChEBI" id="CHEBI:15378"/>
        <dbReference type="ChEBI" id="CHEBI:16335"/>
        <dbReference type="ChEBI" id="CHEBI:17596"/>
        <dbReference type="ChEBI" id="CHEBI:28938"/>
        <dbReference type="EC" id="3.5.4.4"/>
    </reaction>
    <physiologicalReaction direction="left-to-right" evidence="9">
        <dbReference type="Rhea" id="RHEA:24409"/>
    </physiologicalReaction>
</comment>
<comment type="cofactor">
    <cofactor evidence="2">
        <name>Zn(2+)</name>
        <dbReference type="ChEBI" id="CHEBI:29105"/>
    </cofactor>
</comment>
<evidence type="ECO:0000256" key="10">
    <source>
        <dbReference type="ARBA" id="ARBA00048968"/>
    </source>
</evidence>
<comment type="function">
    <text evidence="3">Purine nucleoside enzyme that catalyzes the phosphorolysis of adenosine and inosine nucleosides, yielding D-ribose 1-phosphate and the respective free bases, adenine and hypoxanthine. Also catalyzes the phosphorolysis of S-methyl-5'-thioadenosine into adenine and S-methyl-5-thio-alpha-D-ribose 1-phosphate. Also has adenosine deaminase activity.</text>
</comment>